<sequence>MKYISLLISSIGVFLVILGNFYYNSVTLDMQKIKDYVAETNIILEDIIDKEYYVLENKQDYIKRLNSLKEGLNNTDTTFLIDNYKNYKVKSIDSLVKSLKETEGKKIYLGEVEKYNKLCDREIDRLIINKNLV</sequence>
<proteinExistence type="predicted"/>
<keyword evidence="1" id="KW-0812">Transmembrane</keyword>
<keyword evidence="3" id="KW-1185">Reference proteome</keyword>
<evidence type="ECO:0000313" key="3">
    <source>
        <dbReference type="Proteomes" id="UP000245695"/>
    </source>
</evidence>
<dbReference type="EMBL" id="LN650648">
    <property type="protein sequence ID" value="CEI71997.1"/>
    <property type="molecule type" value="Genomic_DNA"/>
</dbReference>
<evidence type="ECO:0000313" key="2">
    <source>
        <dbReference type="EMBL" id="CEI71997.1"/>
    </source>
</evidence>
<reference evidence="2 3" key="1">
    <citation type="submission" date="2014-09" db="EMBL/GenBank/DDBJ databases">
        <authorList>
            <person name="Hornung B.V."/>
        </authorList>
    </citation>
    <scope>NUCLEOTIDE SEQUENCE [LARGE SCALE GENOMIC DNA]</scope>
    <source>
        <strain evidence="2 3">FRIFI</strain>
    </source>
</reference>
<evidence type="ECO:0000256" key="1">
    <source>
        <dbReference type="SAM" id="Phobius"/>
    </source>
</evidence>
<organism evidence="2 3">
    <name type="scientific">Romboutsia hominis</name>
    <dbReference type="NCBI Taxonomy" id="1507512"/>
    <lineage>
        <taxon>Bacteria</taxon>
        <taxon>Bacillati</taxon>
        <taxon>Bacillota</taxon>
        <taxon>Clostridia</taxon>
        <taxon>Peptostreptococcales</taxon>
        <taxon>Peptostreptococcaceae</taxon>
        <taxon>Romboutsia</taxon>
    </lineage>
</organism>
<keyword evidence="1" id="KW-0472">Membrane</keyword>
<dbReference type="KEGG" id="rhom:FRIFI_0449"/>
<dbReference type="Proteomes" id="UP000245695">
    <property type="component" value="Chromosome 1"/>
</dbReference>
<keyword evidence="1" id="KW-1133">Transmembrane helix</keyword>
<protein>
    <submittedName>
        <fullName evidence="2">Uncharacterized protein</fullName>
    </submittedName>
</protein>
<dbReference type="RefSeq" id="WP_092927342.1">
    <property type="nucleotide sequence ID" value="NZ_FJTZ01000012.1"/>
</dbReference>
<feature type="transmembrane region" description="Helical" evidence="1">
    <location>
        <begin position="6"/>
        <end position="23"/>
    </location>
</feature>
<accession>A0A2P2BNR4</accession>
<name>A0A2P2BNR4_9FIRM</name>
<gene>
    <name evidence="2" type="ORF">FRIFI_0449</name>
</gene>
<dbReference type="AlphaFoldDB" id="A0A2P2BNR4"/>